<dbReference type="GO" id="GO:0005615">
    <property type="term" value="C:extracellular space"/>
    <property type="evidence" value="ECO:0007669"/>
    <property type="project" value="TreeGrafter"/>
</dbReference>
<reference evidence="1 2" key="1">
    <citation type="submission" date="2016-11" db="EMBL/GenBank/DDBJ databases">
        <title>The macronuclear genome of Stentor coeruleus: a giant cell with tiny introns.</title>
        <authorList>
            <person name="Slabodnick M."/>
            <person name="Ruby J.G."/>
            <person name="Reiff S.B."/>
            <person name="Swart E.C."/>
            <person name="Gosai S."/>
            <person name="Prabakaran S."/>
            <person name="Witkowska E."/>
            <person name="Larue G.E."/>
            <person name="Fisher S."/>
            <person name="Freeman R.M."/>
            <person name="Gunawardena J."/>
            <person name="Chu W."/>
            <person name="Stover N.A."/>
            <person name="Gregory B.D."/>
            <person name="Nowacki M."/>
            <person name="Derisi J."/>
            <person name="Roy S.W."/>
            <person name="Marshall W.F."/>
            <person name="Sood P."/>
        </authorList>
    </citation>
    <scope>NUCLEOTIDE SEQUENCE [LARGE SCALE GENOMIC DNA]</scope>
    <source>
        <strain evidence="1">WM001</strain>
    </source>
</reference>
<organism evidence="1 2">
    <name type="scientific">Stentor coeruleus</name>
    <dbReference type="NCBI Taxonomy" id="5963"/>
    <lineage>
        <taxon>Eukaryota</taxon>
        <taxon>Sar</taxon>
        <taxon>Alveolata</taxon>
        <taxon>Ciliophora</taxon>
        <taxon>Postciliodesmatophora</taxon>
        <taxon>Heterotrichea</taxon>
        <taxon>Heterotrichida</taxon>
        <taxon>Stentoridae</taxon>
        <taxon>Stentor</taxon>
    </lineage>
</organism>
<evidence type="ECO:0000313" key="2">
    <source>
        <dbReference type="Proteomes" id="UP000187209"/>
    </source>
</evidence>
<evidence type="ECO:0000313" key="1">
    <source>
        <dbReference type="EMBL" id="OMJ65528.1"/>
    </source>
</evidence>
<accession>A0A1R2ALW6</accession>
<sequence>MRHNSKILMLILFFIAFLFLSDFVIFALNRDSENAILQKKRDNYYDKNFKDTYFSEKPYSRPLFMSSRLNNLAYNPVTLGMNIRESEAVFKPTFLYSCPNHKILDFQTFTSKCEPSEKIKVFESNSSFPENYGSTIIKYPLTEYKTDYKFSPSSEFGYIQCESKKSDLFLRNVYNQSIADYAKSIEKDMKGKYNVEDNYRPLTVIMFIVDSVSRRSFYRNMQETVNFFNESIVNNSSELSKYFVLYDFLGNNAVKDLTRFNMTPFIFGISLQTAIEQEEGRSVDSEEDSEFYINRQKEKAIWAYFKEKGFVTMHLNDVVSDFLPTIIGRSVCTDYQVSNIWTFANQYYGYSDTIENYICVGSKFSHQHSLNYLSQFLENYKGHNKFAYIHIEVAHEFSGTRLSLSDKDIQIFFEKTLQKYTNSTEDLFILFAGDHGRYKTETVSLFGRGERSLPFHFVISNKDFIERNNFHKNLDINSRRMLSRYDWHKTLKHLANSPYTKITTESQEYKEIETEYKSLSLLIERSSRDRICEDLGVEPNYCLADPFEEINPATLTEKNIYLYFLNLIIYTMRNHLLKKISFHCNEIKLGKVLYIGERKYESDNKVKPLNILEVFKLKKNSKAVFMIDSSICNKNLFKNLYIEIFHNFETYEKIKEEGYGKTAIYSIRKIWSLTRLDIIEPGIKKLNKDCCEDGIFYNYNYLYSIKGISCLETCSKSELLCVDYRHLDLFIKFNKEKFSNTKIVGELNSLEIRNSTLFIGKYDMCSKNIVNDFGICHCAQIN</sequence>
<dbReference type="OrthoDB" id="413313at2759"/>
<proteinExistence type="predicted"/>
<dbReference type="InterPro" id="IPR004245">
    <property type="entry name" value="DUF229"/>
</dbReference>
<comment type="caution">
    <text evidence="1">The sequence shown here is derived from an EMBL/GenBank/DDBJ whole genome shotgun (WGS) entry which is preliminary data.</text>
</comment>
<dbReference type="Proteomes" id="UP000187209">
    <property type="component" value="Unassembled WGS sequence"/>
</dbReference>
<dbReference type="EMBL" id="MPUH01002080">
    <property type="protein sequence ID" value="OMJ65528.1"/>
    <property type="molecule type" value="Genomic_DNA"/>
</dbReference>
<gene>
    <name evidence="1" type="ORF">SteCoe_38054</name>
</gene>
<dbReference type="AlphaFoldDB" id="A0A1R2ALW6"/>
<dbReference type="PANTHER" id="PTHR10974">
    <property type="entry name" value="FI08016P-RELATED"/>
    <property type="match status" value="1"/>
</dbReference>
<dbReference type="Pfam" id="PF02995">
    <property type="entry name" value="DUF229"/>
    <property type="match status" value="1"/>
</dbReference>
<name>A0A1R2ALW6_9CILI</name>
<dbReference type="PANTHER" id="PTHR10974:SF1">
    <property type="entry name" value="FI08016P-RELATED"/>
    <property type="match status" value="1"/>
</dbReference>
<keyword evidence="2" id="KW-1185">Reference proteome</keyword>
<protein>
    <submittedName>
        <fullName evidence="1">Uncharacterized protein</fullName>
    </submittedName>
</protein>